<dbReference type="InterPro" id="IPR042110">
    <property type="entry name" value="Adenylosuccinate_synth_dom2"/>
</dbReference>
<dbReference type="GO" id="GO:0004019">
    <property type="term" value="F:adenylosuccinate synthase activity"/>
    <property type="evidence" value="ECO:0007669"/>
    <property type="project" value="InterPro"/>
</dbReference>
<dbReference type="FunFam" id="3.90.170.10:FF:000001">
    <property type="entry name" value="Adenylosuccinate synthetase"/>
    <property type="match status" value="1"/>
</dbReference>
<dbReference type="GO" id="GO:0046872">
    <property type="term" value="F:metal ion binding"/>
    <property type="evidence" value="ECO:0007669"/>
    <property type="project" value="UniProtKB-KW"/>
</dbReference>
<keyword evidence="8" id="KW-0342">GTP-binding</keyword>
<protein>
    <submittedName>
        <fullName evidence="9">Adenylosuccinate synthase</fullName>
    </submittedName>
</protein>
<comment type="cofactor">
    <cofactor evidence="1">
        <name>Mg(2+)</name>
        <dbReference type="ChEBI" id="CHEBI:18420"/>
    </cofactor>
</comment>
<keyword evidence="6" id="KW-0658">Purine biosynthesis</keyword>
<evidence type="ECO:0000256" key="1">
    <source>
        <dbReference type="ARBA" id="ARBA00001946"/>
    </source>
</evidence>
<dbReference type="InterPro" id="IPR042109">
    <property type="entry name" value="Adenylosuccinate_synth_dom1"/>
</dbReference>
<dbReference type="InterPro" id="IPR042111">
    <property type="entry name" value="Adenylosuccinate_synth_dom3"/>
</dbReference>
<dbReference type="UniPathway" id="UPA00075">
    <property type="reaction ID" value="UER00335"/>
</dbReference>
<accession>A0A7C4ZEK2</accession>
<dbReference type="AlphaFoldDB" id="A0A7C4ZEK2"/>
<evidence type="ECO:0000256" key="7">
    <source>
        <dbReference type="ARBA" id="ARBA00022842"/>
    </source>
</evidence>
<keyword evidence="4" id="KW-0479">Metal-binding</keyword>
<dbReference type="InterPro" id="IPR027417">
    <property type="entry name" value="P-loop_NTPase"/>
</dbReference>
<proteinExistence type="inferred from homology"/>
<gene>
    <name evidence="9" type="ORF">ENK37_10570</name>
</gene>
<dbReference type="PANTHER" id="PTHR11846">
    <property type="entry name" value="ADENYLOSUCCINATE SYNTHETASE"/>
    <property type="match status" value="1"/>
</dbReference>
<dbReference type="EMBL" id="DRPZ01000268">
    <property type="protein sequence ID" value="HGY10472.1"/>
    <property type="molecule type" value="Genomic_DNA"/>
</dbReference>
<dbReference type="SMART" id="SM00788">
    <property type="entry name" value="Adenylsucc_synt"/>
    <property type="match status" value="1"/>
</dbReference>
<dbReference type="SUPFAM" id="SSF52540">
    <property type="entry name" value="P-loop containing nucleoside triphosphate hydrolases"/>
    <property type="match status" value="1"/>
</dbReference>
<dbReference type="HAMAP" id="MF_00011">
    <property type="entry name" value="Adenylosucc_synth"/>
    <property type="match status" value="1"/>
</dbReference>
<evidence type="ECO:0000256" key="5">
    <source>
        <dbReference type="ARBA" id="ARBA00022741"/>
    </source>
</evidence>
<dbReference type="Gene3D" id="3.90.170.10">
    <property type="entry name" value="Adenylosuccinate Synthetase, subunit A, domain 3"/>
    <property type="match status" value="2"/>
</dbReference>
<dbReference type="InterPro" id="IPR001114">
    <property type="entry name" value="Adenylosuccinate_synthetase"/>
</dbReference>
<dbReference type="Gene3D" id="3.40.440.10">
    <property type="entry name" value="Adenylosuccinate Synthetase, subunit A, domain 1"/>
    <property type="match status" value="1"/>
</dbReference>
<evidence type="ECO:0000313" key="9">
    <source>
        <dbReference type="EMBL" id="HGY10472.1"/>
    </source>
</evidence>
<dbReference type="GO" id="GO:0005525">
    <property type="term" value="F:GTP binding"/>
    <property type="evidence" value="ECO:0007669"/>
    <property type="project" value="UniProtKB-KW"/>
</dbReference>
<dbReference type="GO" id="GO:0044208">
    <property type="term" value="P:'de novo' AMP biosynthetic process"/>
    <property type="evidence" value="ECO:0007669"/>
    <property type="project" value="UniProtKB-UniPathway"/>
</dbReference>
<keyword evidence="3" id="KW-0436">Ligase</keyword>
<feature type="non-terminal residue" evidence="9">
    <location>
        <position position="1"/>
    </location>
</feature>
<evidence type="ECO:0000256" key="6">
    <source>
        <dbReference type="ARBA" id="ARBA00022755"/>
    </source>
</evidence>
<dbReference type="GO" id="GO:0046040">
    <property type="term" value="P:IMP metabolic process"/>
    <property type="evidence" value="ECO:0007669"/>
    <property type="project" value="TreeGrafter"/>
</dbReference>
<evidence type="ECO:0000256" key="8">
    <source>
        <dbReference type="ARBA" id="ARBA00023134"/>
    </source>
</evidence>
<organism evidence="9">
    <name type="scientific">Oceanithermus profundus</name>
    <dbReference type="NCBI Taxonomy" id="187137"/>
    <lineage>
        <taxon>Bacteria</taxon>
        <taxon>Thermotogati</taxon>
        <taxon>Deinococcota</taxon>
        <taxon>Deinococci</taxon>
        <taxon>Thermales</taxon>
        <taxon>Thermaceae</taxon>
        <taxon>Oceanithermus</taxon>
    </lineage>
</organism>
<dbReference type="PANTHER" id="PTHR11846:SF0">
    <property type="entry name" value="ADENYLOSUCCINATE SYNTHETASE"/>
    <property type="match status" value="1"/>
</dbReference>
<evidence type="ECO:0000256" key="2">
    <source>
        <dbReference type="ARBA" id="ARBA00011738"/>
    </source>
</evidence>
<comment type="subunit">
    <text evidence="2">Homodimer.</text>
</comment>
<comment type="caution">
    <text evidence="9">The sequence shown here is derived from an EMBL/GenBank/DDBJ whole genome shotgun (WGS) entry which is preliminary data.</text>
</comment>
<dbReference type="Proteomes" id="UP000885759">
    <property type="component" value="Unassembled WGS sequence"/>
</dbReference>
<keyword evidence="5" id="KW-0547">Nucleotide-binding</keyword>
<dbReference type="GO" id="GO:0005737">
    <property type="term" value="C:cytoplasm"/>
    <property type="evidence" value="ECO:0007669"/>
    <property type="project" value="TreeGrafter"/>
</dbReference>
<evidence type="ECO:0000256" key="3">
    <source>
        <dbReference type="ARBA" id="ARBA00022598"/>
    </source>
</evidence>
<evidence type="ECO:0000256" key="4">
    <source>
        <dbReference type="ARBA" id="ARBA00022723"/>
    </source>
</evidence>
<keyword evidence="7" id="KW-0460">Magnesium</keyword>
<sequence length="223" mass="24123">DLERMREVLGPYVADTGAELRAAWKAGKKILFEGAQGTMLDLNYGTYPYVTSSHPSVGGIVVGTGLSHKAVGKVYGVAKAYATRVGHGPFPTELEGELADFLREKGGEFGVTTGRPRRVGWLDLVALKYAVDVNGMDGIVLTKLDVLSGFDEVKVGVAYGADGAVEYRSFTGWGELEGLASREALPSTLVEYIEFIEDYLEIPVVMFSTSPRREDTFGSVSWV</sequence>
<name>A0A7C4ZEK2_9DEIN</name>
<reference evidence="9" key="1">
    <citation type="journal article" date="2020" name="mSystems">
        <title>Genome- and Community-Level Interaction Insights into Carbon Utilization and Element Cycling Functions of Hydrothermarchaeota in Hydrothermal Sediment.</title>
        <authorList>
            <person name="Zhou Z."/>
            <person name="Liu Y."/>
            <person name="Xu W."/>
            <person name="Pan J."/>
            <person name="Luo Z.H."/>
            <person name="Li M."/>
        </authorList>
    </citation>
    <scope>NUCLEOTIDE SEQUENCE [LARGE SCALE GENOMIC DNA]</scope>
    <source>
        <strain evidence="9">HyVt-570</strain>
    </source>
</reference>
<dbReference type="Pfam" id="PF00709">
    <property type="entry name" value="Adenylsucc_synt"/>
    <property type="match status" value="1"/>
</dbReference>
<dbReference type="Gene3D" id="1.10.300.10">
    <property type="entry name" value="Adenylosuccinate Synthetase, subunit A, domain 2"/>
    <property type="match status" value="1"/>
</dbReference>